<reference evidence="3 4" key="1">
    <citation type="submission" date="2019-02" db="EMBL/GenBank/DDBJ databases">
        <title>Deep-cultivation of Planctomycetes and their phenomic and genomic characterization uncovers novel biology.</title>
        <authorList>
            <person name="Wiegand S."/>
            <person name="Jogler M."/>
            <person name="Boedeker C."/>
            <person name="Pinto D."/>
            <person name="Vollmers J."/>
            <person name="Rivas-Marin E."/>
            <person name="Kohn T."/>
            <person name="Peeters S.H."/>
            <person name="Heuer A."/>
            <person name="Rast P."/>
            <person name="Oberbeckmann S."/>
            <person name="Bunk B."/>
            <person name="Jeske O."/>
            <person name="Meyerdierks A."/>
            <person name="Storesund J.E."/>
            <person name="Kallscheuer N."/>
            <person name="Luecker S."/>
            <person name="Lage O.M."/>
            <person name="Pohl T."/>
            <person name="Merkel B.J."/>
            <person name="Hornburger P."/>
            <person name="Mueller R.-W."/>
            <person name="Bruemmer F."/>
            <person name="Labrenz M."/>
            <person name="Spormann A.M."/>
            <person name="Op den Camp H."/>
            <person name="Overmann J."/>
            <person name="Amann R."/>
            <person name="Jetten M.S.M."/>
            <person name="Mascher T."/>
            <person name="Medema M.H."/>
            <person name="Devos D.P."/>
            <person name="Kaster A.-K."/>
            <person name="Ovreas L."/>
            <person name="Rohde M."/>
            <person name="Galperin M.Y."/>
            <person name="Jogler C."/>
        </authorList>
    </citation>
    <scope>NUCLEOTIDE SEQUENCE [LARGE SCALE GENOMIC DNA]</scope>
    <source>
        <strain evidence="3 4">Poly30</strain>
    </source>
</reference>
<organism evidence="3 4">
    <name type="scientific">Saltatorellus ferox</name>
    <dbReference type="NCBI Taxonomy" id="2528018"/>
    <lineage>
        <taxon>Bacteria</taxon>
        <taxon>Pseudomonadati</taxon>
        <taxon>Planctomycetota</taxon>
        <taxon>Planctomycetia</taxon>
        <taxon>Planctomycetia incertae sedis</taxon>
        <taxon>Saltatorellus</taxon>
    </lineage>
</organism>
<accession>A0A518ES31</accession>
<dbReference type="Proteomes" id="UP000320390">
    <property type="component" value="Chromosome"/>
</dbReference>
<protein>
    <submittedName>
        <fullName evidence="3">Pirin</fullName>
    </submittedName>
</protein>
<dbReference type="SUPFAM" id="SSF51182">
    <property type="entry name" value="RmlC-like cupins"/>
    <property type="match status" value="1"/>
</dbReference>
<proteinExistence type="inferred from homology"/>
<dbReference type="RefSeq" id="WP_145197423.1">
    <property type="nucleotide sequence ID" value="NZ_CP036434.1"/>
</dbReference>
<dbReference type="InterPro" id="IPR014710">
    <property type="entry name" value="RmlC-like_jellyroll"/>
</dbReference>
<dbReference type="InterPro" id="IPR011051">
    <property type="entry name" value="RmlC_Cupin_sf"/>
</dbReference>
<evidence type="ECO:0000313" key="3">
    <source>
        <dbReference type="EMBL" id="QDV06872.1"/>
    </source>
</evidence>
<dbReference type="Pfam" id="PF02678">
    <property type="entry name" value="Pirin"/>
    <property type="match status" value="1"/>
</dbReference>
<sequence>MNHELIEDRARSIGSLPVLRILPFRHRRAVGPFVFLDEMGPVDLGPGERIDVPPHPHIGL</sequence>
<evidence type="ECO:0000313" key="4">
    <source>
        <dbReference type="Proteomes" id="UP000320390"/>
    </source>
</evidence>
<dbReference type="EMBL" id="CP036434">
    <property type="protein sequence ID" value="QDV06872.1"/>
    <property type="molecule type" value="Genomic_DNA"/>
</dbReference>
<comment type="similarity">
    <text evidence="1">Belongs to the pirin family.</text>
</comment>
<feature type="domain" description="Pirin N-terminal" evidence="2">
    <location>
        <begin position="22"/>
        <end position="60"/>
    </location>
</feature>
<dbReference type="AlphaFoldDB" id="A0A518ES31"/>
<dbReference type="InterPro" id="IPR003829">
    <property type="entry name" value="Pirin_N_dom"/>
</dbReference>
<dbReference type="Gene3D" id="2.60.120.10">
    <property type="entry name" value="Jelly Rolls"/>
    <property type="match status" value="1"/>
</dbReference>
<evidence type="ECO:0000259" key="2">
    <source>
        <dbReference type="Pfam" id="PF02678"/>
    </source>
</evidence>
<evidence type="ECO:0000256" key="1">
    <source>
        <dbReference type="RuleBase" id="RU003457"/>
    </source>
</evidence>
<gene>
    <name evidence="3" type="ORF">Poly30_23890</name>
</gene>
<name>A0A518ES31_9BACT</name>
<keyword evidence="4" id="KW-1185">Reference proteome</keyword>
<dbReference type="OrthoDB" id="321327at2"/>